<keyword evidence="4" id="KW-0560">Oxidoreductase</keyword>
<evidence type="ECO:0000313" key="8">
    <source>
        <dbReference type="Proteomes" id="UP000076632"/>
    </source>
</evidence>
<keyword evidence="3" id="KW-0274">FAD</keyword>
<dbReference type="InterPro" id="IPR036188">
    <property type="entry name" value="FAD/NAD-bd_sf"/>
</dbReference>
<dbReference type="GO" id="GO:0071949">
    <property type="term" value="F:FAD binding"/>
    <property type="evidence" value="ECO:0007669"/>
    <property type="project" value="InterPro"/>
</dbReference>
<gene>
    <name evidence="7" type="ORF">L228DRAFT_243845</name>
</gene>
<dbReference type="EMBL" id="KV407455">
    <property type="protein sequence ID" value="KZF25062.1"/>
    <property type="molecule type" value="Genomic_DNA"/>
</dbReference>
<feature type="domain" description="FAD-binding" evidence="6">
    <location>
        <begin position="321"/>
        <end position="359"/>
    </location>
</feature>
<dbReference type="PANTHER" id="PTHR47178">
    <property type="entry name" value="MONOOXYGENASE, FAD-BINDING"/>
    <property type="match status" value="1"/>
</dbReference>
<sequence length="406" mass="44578">MSSRPRILIIGGGLGGLTLAQGLKRAGVHVQIFERDDTRDFRAQGYRIRLNPQGAEALRQALPVDVWELFEKTCAKMVDGMARVNGVDLDAAQAAIDPARAHMMAKAQINSKLGPYSVDRTVFRSTLLHGLEEHISFGKVFDRYEIIPGGVRAVFRDGTVEEGDLIVGADGVRSAVRKQYLPQYQIYDTDGAAIYGKTPLTPELVERALPLSTGKMTMIRDSTPLSLLFEPMRFERTVDKAELLLPPDYMYWVLASRKAPYGIEDDQKLLSLSGAEVAQLSLNVTSHWHPAARAILELQDHAQASTIRIFSCRPEIPPWESNGRITVLGDAAHPMSPSAGTGAAIALRDAAELCRIIVEDGISTTSITKYEAKMREYVRPAVEGSFQGGKSIFNCPSPEQCKPVCI</sequence>
<dbReference type="Pfam" id="PF01494">
    <property type="entry name" value="FAD_binding_3"/>
    <property type="match status" value="2"/>
</dbReference>
<evidence type="ECO:0000256" key="2">
    <source>
        <dbReference type="ARBA" id="ARBA00022630"/>
    </source>
</evidence>
<dbReference type="PANTHER" id="PTHR47178:SF5">
    <property type="entry name" value="FAD-BINDING DOMAIN-CONTAINING PROTEIN"/>
    <property type="match status" value="1"/>
</dbReference>
<reference evidence="7 8" key="1">
    <citation type="journal article" date="2016" name="Fungal Biol.">
        <title>The genome of Xylona heveae provides a window into fungal endophytism.</title>
        <authorList>
            <person name="Gazis R."/>
            <person name="Kuo A."/>
            <person name="Riley R."/>
            <person name="LaButti K."/>
            <person name="Lipzen A."/>
            <person name="Lin J."/>
            <person name="Amirebrahimi M."/>
            <person name="Hesse C.N."/>
            <person name="Spatafora J.W."/>
            <person name="Henrissat B."/>
            <person name="Hainaut M."/>
            <person name="Grigoriev I.V."/>
            <person name="Hibbett D.S."/>
        </authorList>
    </citation>
    <scope>NUCLEOTIDE SEQUENCE [LARGE SCALE GENOMIC DNA]</scope>
    <source>
        <strain evidence="7 8">TC161</strain>
    </source>
</reference>
<dbReference type="InterPro" id="IPR002938">
    <property type="entry name" value="FAD-bd"/>
</dbReference>
<accession>A0A165ILD0</accession>
<dbReference type="InParanoid" id="A0A165ILD0"/>
<evidence type="ECO:0000256" key="1">
    <source>
        <dbReference type="ARBA" id="ARBA00001974"/>
    </source>
</evidence>
<dbReference type="PRINTS" id="PR00420">
    <property type="entry name" value="RNGMNOXGNASE"/>
</dbReference>
<organism evidence="7 8">
    <name type="scientific">Xylona heveae (strain CBS 132557 / TC161)</name>
    <dbReference type="NCBI Taxonomy" id="1328760"/>
    <lineage>
        <taxon>Eukaryota</taxon>
        <taxon>Fungi</taxon>
        <taxon>Dikarya</taxon>
        <taxon>Ascomycota</taxon>
        <taxon>Pezizomycotina</taxon>
        <taxon>Xylonomycetes</taxon>
        <taxon>Xylonales</taxon>
        <taxon>Xylonaceae</taxon>
        <taxon>Xylona</taxon>
    </lineage>
</organism>
<proteinExistence type="predicted"/>
<keyword evidence="5" id="KW-0503">Monooxygenase</keyword>
<dbReference type="Proteomes" id="UP000076632">
    <property type="component" value="Unassembled WGS sequence"/>
</dbReference>
<dbReference type="RefSeq" id="XP_018190617.1">
    <property type="nucleotide sequence ID" value="XM_018331782.1"/>
</dbReference>
<protein>
    <submittedName>
        <fullName evidence="7">Cercosporin toxin biosynthesis protein</fullName>
    </submittedName>
</protein>
<dbReference type="GO" id="GO:0004497">
    <property type="term" value="F:monooxygenase activity"/>
    <property type="evidence" value="ECO:0007669"/>
    <property type="project" value="UniProtKB-KW"/>
</dbReference>
<evidence type="ECO:0000256" key="4">
    <source>
        <dbReference type="ARBA" id="ARBA00023002"/>
    </source>
</evidence>
<evidence type="ECO:0000256" key="3">
    <source>
        <dbReference type="ARBA" id="ARBA00022827"/>
    </source>
</evidence>
<feature type="domain" description="FAD-binding" evidence="6">
    <location>
        <begin position="7"/>
        <end position="180"/>
    </location>
</feature>
<dbReference type="OrthoDB" id="655030at2759"/>
<dbReference type="OMA" id="TLLFEPM"/>
<dbReference type="STRING" id="1328760.A0A165ILD0"/>
<name>A0A165ILD0_XYLHT</name>
<evidence type="ECO:0000259" key="6">
    <source>
        <dbReference type="Pfam" id="PF01494"/>
    </source>
</evidence>
<dbReference type="AlphaFoldDB" id="A0A165ILD0"/>
<keyword evidence="2" id="KW-0285">Flavoprotein</keyword>
<comment type="cofactor">
    <cofactor evidence="1">
        <name>FAD</name>
        <dbReference type="ChEBI" id="CHEBI:57692"/>
    </cofactor>
</comment>
<keyword evidence="8" id="KW-1185">Reference proteome</keyword>
<evidence type="ECO:0000256" key="5">
    <source>
        <dbReference type="ARBA" id="ARBA00023033"/>
    </source>
</evidence>
<evidence type="ECO:0000313" key="7">
    <source>
        <dbReference type="EMBL" id="KZF25062.1"/>
    </source>
</evidence>
<dbReference type="SUPFAM" id="SSF51905">
    <property type="entry name" value="FAD/NAD(P)-binding domain"/>
    <property type="match status" value="1"/>
</dbReference>
<dbReference type="GeneID" id="28896919"/>
<dbReference type="Gene3D" id="3.50.50.60">
    <property type="entry name" value="FAD/NAD(P)-binding domain"/>
    <property type="match status" value="1"/>
</dbReference>